<evidence type="ECO:0000313" key="8">
    <source>
        <dbReference type="EnsemblFungi" id="PTTG_28394-t43_1-p1"/>
    </source>
</evidence>
<feature type="domain" description="Helicase C-terminal" evidence="6">
    <location>
        <begin position="1"/>
        <end position="142"/>
    </location>
</feature>
<accession>A0A180GC78</accession>
<evidence type="ECO:0000256" key="1">
    <source>
        <dbReference type="ARBA" id="ARBA00005446"/>
    </source>
</evidence>
<dbReference type="VEuPathDB" id="FungiDB:PTTG_28394"/>
<evidence type="ECO:0000259" key="6">
    <source>
        <dbReference type="PROSITE" id="PS51194"/>
    </source>
</evidence>
<dbReference type="Gene3D" id="3.40.50.300">
    <property type="entry name" value="P-loop containing nucleotide triphosphate hydrolases"/>
    <property type="match status" value="1"/>
</dbReference>
<reference evidence="7" key="2">
    <citation type="submission" date="2016-05" db="EMBL/GenBank/DDBJ databases">
        <title>Comparative analysis highlights variable genome content of wheat rusts and divergence of the mating loci.</title>
        <authorList>
            <person name="Cuomo C.A."/>
            <person name="Bakkeren G."/>
            <person name="Szabo L."/>
            <person name="Khalil H."/>
            <person name="Joly D."/>
            <person name="Goldberg J."/>
            <person name="Young S."/>
            <person name="Zeng Q."/>
            <person name="Fellers J."/>
        </authorList>
    </citation>
    <scope>NUCLEOTIDE SEQUENCE [LARGE SCALE GENOMIC DNA]</scope>
    <source>
        <strain evidence="7">1-1 BBBD Race 1</strain>
    </source>
</reference>
<dbReference type="Pfam" id="PF00271">
    <property type="entry name" value="Helicase_C"/>
    <property type="match status" value="1"/>
</dbReference>
<keyword evidence="3" id="KW-0413">Isomerase</keyword>
<evidence type="ECO:0000256" key="2">
    <source>
        <dbReference type="ARBA" id="ARBA00023125"/>
    </source>
</evidence>
<evidence type="ECO:0000256" key="3">
    <source>
        <dbReference type="ARBA" id="ARBA00023235"/>
    </source>
</evidence>
<dbReference type="PROSITE" id="PS51194">
    <property type="entry name" value="HELICASE_CTER"/>
    <property type="match status" value="1"/>
</dbReference>
<evidence type="ECO:0000256" key="5">
    <source>
        <dbReference type="ARBA" id="ARBA00034808"/>
    </source>
</evidence>
<dbReference type="GO" id="GO:0043138">
    <property type="term" value="F:3'-5' DNA helicase activity"/>
    <property type="evidence" value="ECO:0007669"/>
    <property type="project" value="UniProtKB-EC"/>
</dbReference>
<name>A0A180GC78_PUCT1</name>
<dbReference type="EMBL" id="ADAS02000105">
    <property type="protein sequence ID" value="OAV90297.1"/>
    <property type="molecule type" value="Genomic_DNA"/>
</dbReference>
<dbReference type="InterPro" id="IPR001650">
    <property type="entry name" value="Helicase_C-like"/>
</dbReference>
<gene>
    <name evidence="7" type="ORF">PTTG_28394</name>
</gene>
<dbReference type="OrthoDB" id="2505923at2759"/>
<dbReference type="GO" id="GO:0003677">
    <property type="term" value="F:DNA binding"/>
    <property type="evidence" value="ECO:0007669"/>
    <property type="project" value="UniProtKB-KW"/>
</dbReference>
<dbReference type="AlphaFoldDB" id="A0A180GC78"/>
<reference evidence="8" key="4">
    <citation type="submission" date="2025-05" db="UniProtKB">
        <authorList>
            <consortium name="EnsemblFungi"/>
        </authorList>
    </citation>
    <scope>IDENTIFICATION</scope>
    <source>
        <strain evidence="8">isolate 1-1 / race 1 (BBBD)</strain>
    </source>
</reference>
<comment type="similarity">
    <text evidence="1">Belongs to the helicase family. RecQ subfamily.</text>
</comment>
<keyword evidence="2" id="KW-0238">DNA-binding</keyword>
<dbReference type="SMART" id="SM00490">
    <property type="entry name" value="HELICc"/>
    <property type="match status" value="1"/>
</dbReference>
<evidence type="ECO:0000313" key="7">
    <source>
        <dbReference type="EMBL" id="OAV90297.1"/>
    </source>
</evidence>
<evidence type="ECO:0000313" key="9">
    <source>
        <dbReference type="Proteomes" id="UP000005240"/>
    </source>
</evidence>
<reference evidence="8 9" key="3">
    <citation type="journal article" date="2017" name="G3 (Bethesda)">
        <title>Comparative analysis highlights variable genome content of wheat rusts and divergence of the mating loci.</title>
        <authorList>
            <person name="Cuomo C.A."/>
            <person name="Bakkeren G."/>
            <person name="Khalil H.B."/>
            <person name="Panwar V."/>
            <person name="Joly D."/>
            <person name="Linning R."/>
            <person name="Sakthikumar S."/>
            <person name="Song X."/>
            <person name="Adiconis X."/>
            <person name="Fan L."/>
            <person name="Goldberg J.M."/>
            <person name="Levin J.Z."/>
            <person name="Young S."/>
            <person name="Zeng Q."/>
            <person name="Anikster Y."/>
            <person name="Bruce M."/>
            <person name="Wang M."/>
            <person name="Yin C."/>
            <person name="McCallum B."/>
            <person name="Szabo L.J."/>
            <person name="Hulbert S."/>
            <person name="Chen X."/>
            <person name="Fellers J.P."/>
        </authorList>
    </citation>
    <scope>NUCLEOTIDE SEQUENCE</scope>
    <source>
        <strain evidence="9">Isolate 1-1 / race 1 (BBBD)</strain>
        <strain evidence="8">isolate 1-1 / race 1 (BBBD)</strain>
    </source>
</reference>
<dbReference type="GO" id="GO:0005737">
    <property type="term" value="C:cytoplasm"/>
    <property type="evidence" value="ECO:0007669"/>
    <property type="project" value="TreeGrafter"/>
</dbReference>
<comment type="catalytic activity">
    <reaction evidence="4">
        <text>Couples ATP hydrolysis with the unwinding of duplex DNA by translocating in the 3'-5' direction.</text>
        <dbReference type="EC" id="5.6.2.4"/>
    </reaction>
</comment>
<dbReference type="InterPro" id="IPR027417">
    <property type="entry name" value="P-loop_NTPase"/>
</dbReference>
<dbReference type="Proteomes" id="UP000005240">
    <property type="component" value="Unassembled WGS sequence"/>
</dbReference>
<reference evidence="7" key="1">
    <citation type="submission" date="2009-11" db="EMBL/GenBank/DDBJ databases">
        <authorList>
            <consortium name="The Broad Institute Genome Sequencing Platform"/>
            <person name="Ward D."/>
            <person name="Feldgarden M."/>
            <person name="Earl A."/>
            <person name="Young S.K."/>
            <person name="Zeng Q."/>
            <person name="Koehrsen M."/>
            <person name="Alvarado L."/>
            <person name="Berlin A."/>
            <person name="Bochicchio J."/>
            <person name="Borenstein D."/>
            <person name="Chapman S.B."/>
            <person name="Chen Z."/>
            <person name="Engels R."/>
            <person name="Freedman E."/>
            <person name="Gellesch M."/>
            <person name="Goldberg J."/>
            <person name="Griggs A."/>
            <person name="Gujja S."/>
            <person name="Heilman E."/>
            <person name="Heiman D."/>
            <person name="Hepburn T."/>
            <person name="Howarth C."/>
            <person name="Jen D."/>
            <person name="Larson L."/>
            <person name="Lewis B."/>
            <person name="Mehta T."/>
            <person name="Park D."/>
            <person name="Pearson M."/>
            <person name="Roberts A."/>
            <person name="Saif S."/>
            <person name="Shea T."/>
            <person name="Shenoy N."/>
            <person name="Sisk P."/>
            <person name="Stolte C."/>
            <person name="Sykes S."/>
            <person name="Thomson T."/>
            <person name="Walk T."/>
            <person name="White J."/>
            <person name="Yandava C."/>
            <person name="Izard J."/>
            <person name="Baranova O.V."/>
            <person name="Blanton J.M."/>
            <person name="Tanner A.C."/>
            <person name="Dewhirst F.E."/>
            <person name="Haas B."/>
            <person name="Nusbaum C."/>
            <person name="Birren B."/>
        </authorList>
    </citation>
    <scope>NUCLEOTIDE SEQUENCE [LARGE SCALE GENOMIC DNA]</scope>
    <source>
        <strain evidence="7">1-1 BBBD Race 1</strain>
    </source>
</reference>
<dbReference type="EC" id="5.6.2.4" evidence="5"/>
<dbReference type="PANTHER" id="PTHR13710:SF105">
    <property type="entry name" value="ATP-DEPENDENT DNA HELICASE Q1"/>
    <property type="match status" value="1"/>
</dbReference>
<dbReference type="GO" id="GO:0005694">
    <property type="term" value="C:chromosome"/>
    <property type="evidence" value="ECO:0007669"/>
    <property type="project" value="TreeGrafter"/>
</dbReference>
<protein>
    <recommendedName>
        <fullName evidence="5">DNA 3'-5' helicase</fullName>
        <ecNumber evidence="5">5.6.2.4</ecNumber>
    </recommendedName>
</protein>
<dbReference type="STRING" id="630390.A0A180GC78"/>
<keyword evidence="9" id="KW-1185">Reference proteome</keyword>
<organism evidence="7">
    <name type="scientific">Puccinia triticina (isolate 1-1 / race 1 (BBBD))</name>
    <name type="common">Brown leaf rust fungus</name>
    <dbReference type="NCBI Taxonomy" id="630390"/>
    <lineage>
        <taxon>Eukaryota</taxon>
        <taxon>Fungi</taxon>
        <taxon>Dikarya</taxon>
        <taxon>Basidiomycota</taxon>
        <taxon>Pucciniomycotina</taxon>
        <taxon>Pucciniomycetes</taxon>
        <taxon>Pucciniales</taxon>
        <taxon>Pucciniaceae</taxon>
        <taxon>Puccinia</taxon>
    </lineage>
</organism>
<dbReference type="SUPFAM" id="SSF52540">
    <property type="entry name" value="P-loop containing nucleoside triphosphate hydrolases"/>
    <property type="match status" value="1"/>
</dbReference>
<dbReference type="EnsemblFungi" id="PTTG_28394-t43_1">
    <property type="protein sequence ID" value="PTTG_28394-t43_1-p1"/>
    <property type="gene ID" value="PTTG_28394"/>
</dbReference>
<proteinExistence type="inferred from homology"/>
<evidence type="ECO:0000256" key="4">
    <source>
        <dbReference type="ARBA" id="ARBA00034617"/>
    </source>
</evidence>
<dbReference type="GO" id="GO:0000724">
    <property type="term" value="P:double-strand break repair via homologous recombination"/>
    <property type="evidence" value="ECO:0007669"/>
    <property type="project" value="TreeGrafter"/>
</dbReference>
<dbReference type="GO" id="GO:0009378">
    <property type="term" value="F:four-way junction helicase activity"/>
    <property type="evidence" value="ECO:0007669"/>
    <property type="project" value="TreeGrafter"/>
</dbReference>
<dbReference type="PANTHER" id="PTHR13710">
    <property type="entry name" value="DNA HELICASE RECQ FAMILY MEMBER"/>
    <property type="match status" value="1"/>
</dbReference>
<sequence>MIIYSGTRNRTFQVMKVVNKARNTKKHEYNPQDPFIRRYHSVTSDEDKLRTMEDFGNGKVPVISATMALGLGQNLKRVRCVVHMGRGDPSAIVQMVGRCGRDGNSGLGLLFMEPTRKNGKNAAANFEEGAIQNDDDRMDALAVTNLCLRIVLNIDNTLGYIPLSADDPNFLAEKAREESQLFRKCDCSNCSPEDADALVNVIQQMTISNFDQLLNDPSSIPKDLSIVTMTRQRKKGAPKGTCRYPPHVAEDLEQHLLHSFQIFYIDFLGTPKPEFPPSTFFGIQHAKAIVGSIDQLCDGKNHNTYLLEKLIGGRCFDGQIECLDLAITDGMDSEFYKLHLDTVAKLDGFIEAEGICVRAQMAAGLAQLQMNAAAR</sequence>